<feature type="transmembrane region" description="Helical" evidence="8">
    <location>
        <begin position="16"/>
        <end position="37"/>
    </location>
</feature>
<protein>
    <submittedName>
        <fullName evidence="9">Protein TolR</fullName>
    </submittedName>
</protein>
<dbReference type="Gene3D" id="3.30.420.270">
    <property type="match status" value="1"/>
</dbReference>
<comment type="subcellular location">
    <subcellularLocation>
        <location evidence="1">Cell membrane</location>
        <topology evidence="1">Single-pass membrane protein</topology>
    </subcellularLocation>
    <subcellularLocation>
        <location evidence="7">Cell membrane</location>
        <topology evidence="7">Single-pass type II membrane protein</topology>
    </subcellularLocation>
</comment>
<name>A0A4P6HM97_9BACT</name>
<evidence type="ECO:0000256" key="3">
    <source>
        <dbReference type="ARBA" id="ARBA00022475"/>
    </source>
</evidence>
<dbReference type="GO" id="GO:0005886">
    <property type="term" value="C:plasma membrane"/>
    <property type="evidence" value="ECO:0007669"/>
    <property type="project" value="UniProtKB-SubCell"/>
</dbReference>
<dbReference type="EMBL" id="CP026538">
    <property type="protein sequence ID" value="QAZ67070.1"/>
    <property type="molecule type" value="Genomic_DNA"/>
</dbReference>
<sequence>MNAGGRGKRYSSDINVTPFVDVMLVLLIIFMVTAPMMTEGLDVDLPRTKAVEALPVDDDHIIVGVDPKGTVFLDEQSVSLEDLTDRLRGQAFSGRKEVFLRADRTVPYGTIVDVMGRIREAGIDRFGVVAERPDEGGR</sequence>
<evidence type="ECO:0000313" key="9">
    <source>
        <dbReference type="EMBL" id="QAZ67070.1"/>
    </source>
</evidence>
<dbReference type="InterPro" id="IPR003400">
    <property type="entry name" value="ExbD"/>
</dbReference>
<evidence type="ECO:0000256" key="6">
    <source>
        <dbReference type="ARBA" id="ARBA00023136"/>
    </source>
</evidence>
<dbReference type="AlphaFoldDB" id="A0A4P6HM97"/>
<evidence type="ECO:0000256" key="8">
    <source>
        <dbReference type="SAM" id="Phobius"/>
    </source>
</evidence>
<organism evidence="9 10">
    <name type="scientific">Solidesulfovibrio carbinolicus</name>
    <dbReference type="NCBI Taxonomy" id="296842"/>
    <lineage>
        <taxon>Bacteria</taxon>
        <taxon>Pseudomonadati</taxon>
        <taxon>Thermodesulfobacteriota</taxon>
        <taxon>Desulfovibrionia</taxon>
        <taxon>Desulfovibrionales</taxon>
        <taxon>Desulfovibrionaceae</taxon>
        <taxon>Solidesulfovibrio</taxon>
    </lineage>
</organism>
<dbReference type="PANTHER" id="PTHR30558">
    <property type="entry name" value="EXBD MEMBRANE COMPONENT OF PMF-DRIVEN MACROMOLECULE IMPORT SYSTEM"/>
    <property type="match status" value="1"/>
</dbReference>
<dbReference type="Pfam" id="PF02472">
    <property type="entry name" value="ExbD"/>
    <property type="match status" value="1"/>
</dbReference>
<keyword evidence="3" id="KW-1003">Cell membrane</keyword>
<dbReference type="OrthoDB" id="9798629at2"/>
<keyword evidence="7" id="KW-0813">Transport</keyword>
<evidence type="ECO:0000256" key="5">
    <source>
        <dbReference type="ARBA" id="ARBA00022989"/>
    </source>
</evidence>
<keyword evidence="10" id="KW-1185">Reference proteome</keyword>
<dbReference type="GO" id="GO:0015031">
    <property type="term" value="P:protein transport"/>
    <property type="evidence" value="ECO:0007669"/>
    <property type="project" value="UniProtKB-KW"/>
</dbReference>
<reference evidence="9 10" key="1">
    <citation type="submission" date="2018-02" db="EMBL/GenBank/DDBJ databases">
        <title>Genome sequence of Desulfovibrio carbinolicus DSM 3852.</title>
        <authorList>
            <person name="Wilbanks E."/>
            <person name="Skennerton C.T."/>
            <person name="Orphan V.J."/>
        </authorList>
    </citation>
    <scope>NUCLEOTIDE SEQUENCE [LARGE SCALE GENOMIC DNA]</scope>
    <source>
        <strain evidence="9 10">DSM 3852</strain>
    </source>
</reference>
<evidence type="ECO:0000256" key="2">
    <source>
        <dbReference type="ARBA" id="ARBA00005811"/>
    </source>
</evidence>
<dbReference type="KEGG" id="dcb:C3Y92_07445"/>
<proteinExistence type="inferred from homology"/>
<comment type="similarity">
    <text evidence="2 7">Belongs to the ExbD/TolR family.</text>
</comment>
<dbReference type="PANTHER" id="PTHR30558:SF7">
    <property type="entry name" value="TOL-PAL SYSTEM PROTEIN TOLR"/>
    <property type="match status" value="1"/>
</dbReference>
<keyword evidence="7" id="KW-0653">Protein transport</keyword>
<dbReference type="RefSeq" id="WP_129351282.1">
    <property type="nucleotide sequence ID" value="NZ_CP026538.1"/>
</dbReference>
<dbReference type="Proteomes" id="UP000293296">
    <property type="component" value="Chromosome"/>
</dbReference>
<accession>A0A4P6HM97</accession>
<evidence type="ECO:0000256" key="1">
    <source>
        <dbReference type="ARBA" id="ARBA00004162"/>
    </source>
</evidence>
<keyword evidence="4 7" id="KW-0812">Transmembrane</keyword>
<gene>
    <name evidence="9" type="ORF">C3Y92_07445</name>
</gene>
<dbReference type="GO" id="GO:0022857">
    <property type="term" value="F:transmembrane transporter activity"/>
    <property type="evidence" value="ECO:0007669"/>
    <property type="project" value="InterPro"/>
</dbReference>
<evidence type="ECO:0000256" key="4">
    <source>
        <dbReference type="ARBA" id="ARBA00022692"/>
    </source>
</evidence>
<keyword evidence="5 8" id="KW-1133">Transmembrane helix</keyword>
<keyword evidence="6 8" id="KW-0472">Membrane</keyword>
<evidence type="ECO:0000256" key="7">
    <source>
        <dbReference type="RuleBase" id="RU003879"/>
    </source>
</evidence>
<evidence type="ECO:0000313" key="10">
    <source>
        <dbReference type="Proteomes" id="UP000293296"/>
    </source>
</evidence>